<evidence type="ECO:0000256" key="6">
    <source>
        <dbReference type="ARBA" id="ARBA00022490"/>
    </source>
</evidence>
<dbReference type="EC" id="2.3.1.54" evidence="4 18"/>
<dbReference type="InterPro" id="IPR019777">
    <property type="entry name" value="Form_AcTrfase_GR_CS"/>
</dbReference>
<evidence type="ECO:0000256" key="20">
    <source>
        <dbReference type="SAM" id="MobiDB-lite"/>
    </source>
</evidence>
<keyword evidence="19" id="KW-0175">Coiled coil</keyword>
<dbReference type="CDD" id="cd01678">
    <property type="entry name" value="PFL1"/>
    <property type="match status" value="1"/>
</dbReference>
<evidence type="ECO:0000256" key="15">
    <source>
        <dbReference type="PIRSR" id="PIRSR000379-1"/>
    </source>
</evidence>
<dbReference type="PIRSF" id="PIRSF000379">
    <property type="entry name" value="For_Ac_trans_1"/>
    <property type="match status" value="1"/>
</dbReference>
<evidence type="ECO:0000256" key="11">
    <source>
        <dbReference type="ARBA" id="ARBA00023315"/>
    </source>
</evidence>
<evidence type="ECO:0000256" key="19">
    <source>
        <dbReference type="SAM" id="Coils"/>
    </source>
</evidence>
<evidence type="ECO:0000259" key="22">
    <source>
        <dbReference type="PROSITE" id="PS51554"/>
    </source>
</evidence>
<gene>
    <name evidence="23" type="ORF">CO726_25525</name>
</gene>
<evidence type="ECO:0000259" key="21">
    <source>
        <dbReference type="PROSITE" id="PS51149"/>
    </source>
</evidence>
<keyword evidence="7 18" id="KW-0313">Glucose metabolism</keyword>
<comment type="subcellular location">
    <subcellularLocation>
        <location evidence="1 18">Cytoplasm</location>
    </subcellularLocation>
</comment>
<evidence type="ECO:0000256" key="18">
    <source>
        <dbReference type="RuleBase" id="RU368075"/>
    </source>
</evidence>
<comment type="similarity">
    <text evidence="3 18">Belongs to the glycyl radical enzyme (GRE) family. PFL subfamily.</text>
</comment>
<evidence type="ECO:0000256" key="17">
    <source>
        <dbReference type="PROSITE-ProRule" id="PRU00493"/>
    </source>
</evidence>
<evidence type="ECO:0000256" key="2">
    <source>
        <dbReference type="ARBA" id="ARBA00004809"/>
    </source>
</evidence>
<evidence type="ECO:0000256" key="14">
    <source>
        <dbReference type="ARBA" id="ARBA00049029"/>
    </source>
</evidence>
<dbReference type="NCBIfam" id="TIGR01255">
    <property type="entry name" value="pyr_form_ly_1"/>
    <property type="match status" value="1"/>
</dbReference>
<comment type="pathway">
    <text evidence="2 18">Fermentation; pyruvate fermentation; formate from pyruvate: step 1/1.</text>
</comment>
<dbReference type="PANTHER" id="PTHR30191:SF0">
    <property type="entry name" value="FORMATE ACETYLTRANSFERASE 1"/>
    <property type="match status" value="1"/>
</dbReference>
<dbReference type="Pfam" id="PF01228">
    <property type="entry name" value="Gly_radical"/>
    <property type="match status" value="1"/>
</dbReference>
<feature type="active site" description="Cysteine radical intermediate" evidence="15">
    <location>
        <position position="414"/>
    </location>
</feature>
<dbReference type="SUPFAM" id="SSF51998">
    <property type="entry name" value="PFL-like glycyl radical enzymes"/>
    <property type="match status" value="1"/>
</dbReference>
<accession>A0A2G6Q716</accession>
<dbReference type="PROSITE" id="PS51149">
    <property type="entry name" value="GLY_RADICAL_2"/>
    <property type="match status" value="1"/>
</dbReference>
<keyword evidence="6 18" id="KW-0963">Cytoplasm</keyword>
<feature type="region of interest" description="Disordered" evidence="20">
    <location>
        <begin position="612"/>
        <end position="632"/>
    </location>
</feature>
<dbReference type="InterPro" id="IPR001150">
    <property type="entry name" value="Gly_radical"/>
</dbReference>
<dbReference type="EMBL" id="NWUW01000029">
    <property type="protein sequence ID" value="PIE92617.1"/>
    <property type="molecule type" value="Genomic_DNA"/>
</dbReference>
<sequence length="749" mass="84667">MTQVLENVKNAWENFKGEKWKAEIDVRDFILNNVNVFEGDESFLAGATEATKQLWDQVMDLTTKERENGGVLDMDTKIVSSITSHEPGYLNKDIEKVVGFQTEKPFKRSLQPYGGIRMAEQACESYGYEMDKELSRIFRDWRKTHNQGVFDAYTPEMRNARKSGVITGLPDAYGRGRIIGDYRRVALYGIDHLIEAKKADLNLTGGVMSEDTMRLREELSEQMRALQELKQMAASHGFDISKPATNTQEAFQWLYFAYLAAIKEQNGAAMSLGRTSTFLDIYIERDLANGTLTEEEVQEIVDHFIMKLRLVKFARTPDYNELFSGDPTWVTESIGGMALDGRPLVTKNSFRFLHTLDNLGPAPEPNLTVLWSKQLPQNFKNYCAKMSIKTSAIQYENDDIMRADYGDDYGIACCVSAMRIGKQMQFFGARANLAKALLYAINGGKDEKSKAQVGPEYAPITSEVLDYEEVMHKFDMTMEWLAGLYLNTLNVIHYMHDKYSYERIEMALHDTNVLRTMATGIAGLSVVADSLSAIKYAKVKPIRDENGIAIDFEIEGDFPKYGNNDDRVDEIAVNLVKTFMNKLRKHKTYRNSVHTMSILTITSNVVYGKKTGNTPDGRRTGEPFAPGANPMHGRDTKGALASLLSVAKLPYEDAQDGISNTFSIIPKALGKEDDVQIRNLVSMLDGYAVKEGHHLNINVFNRETLMDAMEHPEKYPQLTIRVSGYAVNFIKLTREQQIDVINRTMHESM</sequence>
<feature type="domain" description="PFL" evidence="22">
    <location>
        <begin position="6"/>
        <end position="619"/>
    </location>
</feature>
<dbReference type="GO" id="GO:0006006">
    <property type="term" value="P:glucose metabolic process"/>
    <property type="evidence" value="ECO:0007669"/>
    <property type="project" value="UniProtKB-UniRule"/>
</dbReference>
<evidence type="ECO:0000256" key="12">
    <source>
        <dbReference type="ARBA" id="ARBA00031063"/>
    </source>
</evidence>
<dbReference type="FunFam" id="3.20.70.20:FF:000003">
    <property type="entry name" value="Formate acetyltransferase"/>
    <property type="match status" value="1"/>
</dbReference>
<evidence type="ECO:0000313" key="23">
    <source>
        <dbReference type="EMBL" id="PIE92617.1"/>
    </source>
</evidence>
<evidence type="ECO:0000256" key="8">
    <source>
        <dbReference type="ARBA" id="ARBA00022679"/>
    </source>
</evidence>
<dbReference type="UniPathway" id="UPA00920">
    <property type="reaction ID" value="UER00891"/>
</dbReference>
<evidence type="ECO:0000313" key="24">
    <source>
        <dbReference type="Proteomes" id="UP000228484"/>
    </source>
</evidence>
<evidence type="ECO:0000256" key="16">
    <source>
        <dbReference type="PIRSR" id="PIRSR000379-2"/>
    </source>
</evidence>
<evidence type="ECO:0000256" key="4">
    <source>
        <dbReference type="ARBA" id="ARBA00013214"/>
    </source>
</evidence>
<keyword evidence="10 18" id="KW-0119">Carbohydrate metabolism</keyword>
<evidence type="ECO:0000256" key="1">
    <source>
        <dbReference type="ARBA" id="ARBA00004496"/>
    </source>
</evidence>
<comment type="subunit">
    <text evidence="18">Homodimer.</text>
</comment>
<dbReference type="InterPro" id="IPR050244">
    <property type="entry name" value="Auton_GlycylRad_Cofactor"/>
</dbReference>
<dbReference type="Pfam" id="PF02901">
    <property type="entry name" value="PFL-like"/>
    <property type="match status" value="1"/>
</dbReference>
<evidence type="ECO:0000256" key="13">
    <source>
        <dbReference type="ARBA" id="ARBA00034302"/>
    </source>
</evidence>
<protein>
    <recommendedName>
        <fullName evidence="5 18">Formate acetyltransferase</fullName>
        <ecNumber evidence="4 18">2.3.1.54</ecNumber>
    </recommendedName>
    <alternativeName>
        <fullName evidence="12 18">Pyruvate formate-lyase</fullName>
    </alternativeName>
</protein>
<feature type="domain" description="Glycine radical" evidence="21">
    <location>
        <begin position="626"/>
        <end position="749"/>
    </location>
</feature>
<keyword evidence="24" id="KW-1185">Reference proteome</keyword>
<keyword evidence="8 18" id="KW-0808">Transferase</keyword>
<dbReference type="PROSITE" id="PS00850">
    <property type="entry name" value="GLY_RADICAL_1"/>
    <property type="match status" value="1"/>
</dbReference>
<dbReference type="PROSITE" id="PS51554">
    <property type="entry name" value="PFL"/>
    <property type="match status" value="1"/>
</dbReference>
<evidence type="ECO:0000256" key="10">
    <source>
        <dbReference type="ARBA" id="ARBA00023277"/>
    </source>
</evidence>
<dbReference type="GO" id="GO:0005829">
    <property type="term" value="C:cytosol"/>
    <property type="evidence" value="ECO:0007669"/>
    <property type="project" value="TreeGrafter"/>
</dbReference>
<evidence type="ECO:0000256" key="3">
    <source>
        <dbReference type="ARBA" id="ARBA00008375"/>
    </source>
</evidence>
<feature type="coiled-coil region" evidence="19">
    <location>
        <begin position="209"/>
        <end position="236"/>
    </location>
</feature>
<keyword evidence="9 16" id="KW-0556">Organic radical</keyword>
<dbReference type="RefSeq" id="WP_099686128.1">
    <property type="nucleotide sequence ID" value="NZ_JBOIRJ010000044.1"/>
</dbReference>
<comment type="catalytic activity">
    <reaction evidence="14 18">
        <text>formate + acetyl-CoA = pyruvate + CoA</text>
        <dbReference type="Rhea" id="RHEA:11844"/>
        <dbReference type="ChEBI" id="CHEBI:15361"/>
        <dbReference type="ChEBI" id="CHEBI:15740"/>
        <dbReference type="ChEBI" id="CHEBI:57287"/>
        <dbReference type="ChEBI" id="CHEBI:57288"/>
        <dbReference type="EC" id="2.3.1.54"/>
    </reaction>
</comment>
<reference evidence="23 24" key="1">
    <citation type="submission" date="2017-09" db="EMBL/GenBank/DDBJ databases">
        <title>Biocontrol bacteria screening and application from spent mushroom substrate.</title>
        <authorList>
            <person name="Sun X."/>
        </authorList>
    </citation>
    <scope>NUCLEOTIDE SEQUENCE [LARGE SCALE GENOMIC DNA]</scope>
    <source>
        <strain evidence="23 24">100374</strain>
    </source>
</reference>
<dbReference type="GO" id="GO:0008861">
    <property type="term" value="F:formate C-acetyltransferase activity"/>
    <property type="evidence" value="ECO:0007669"/>
    <property type="project" value="UniProtKB-UniRule"/>
</dbReference>
<evidence type="ECO:0000256" key="5">
    <source>
        <dbReference type="ARBA" id="ARBA00013897"/>
    </source>
</evidence>
<comment type="caution">
    <text evidence="23">The sequence shown here is derived from an EMBL/GenBank/DDBJ whole genome shotgun (WGS) entry which is preliminary data.</text>
</comment>
<name>A0A2G6Q716_9BACI</name>
<dbReference type="AlphaFoldDB" id="A0A2G6Q716"/>
<dbReference type="InterPro" id="IPR005949">
    <property type="entry name" value="Form_AcTrfase"/>
</dbReference>
<comment type="function">
    <text evidence="13">Catalyzes the conversion of pyruvate to formate and acetyl-CoA.</text>
</comment>
<dbReference type="Gene3D" id="3.20.70.20">
    <property type="match status" value="1"/>
</dbReference>
<feature type="active site" description="S-acetylcysteine intermediate" evidence="15">
    <location>
        <position position="413"/>
    </location>
</feature>
<dbReference type="Proteomes" id="UP000228484">
    <property type="component" value="Unassembled WGS sequence"/>
</dbReference>
<organism evidence="23 24">
    <name type="scientific">Bacillus fungorum</name>
    <dbReference type="NCBI Taxonomy" id="2039284"/>
    <lineage>
        <taxon>Bacteria</taxon>
        <taxon>Bacillati</taxon>
        <taxon>Bacillota</taxon>
        <taxon>Bacilli</taxon>
        <taxon>Bacillales</taxon>
        <taxon>Bacillaceae</taxon>
        <taxon>Bacillus</taxon>
    </lineage>
</organism>
<dbReference type="InterPro" id="IPR004184">
    <property type="entry name" value="PFL_dom"/>
</dbReference>
<feature type="modified residue" description="Glycine radical" evidence="16 17">
    <location>
        <position position="724"/>
    </location>
</feature>
<keyword evidence="11 18" id="KW-0012">Acyltransferase</keyword>
<evidence type="ECO:0000256" key="9">
    <source>
        <dbReference type="ARBA" id="ARBA00022818"/>
    </source>
</evidence>
<dbReference type="PANTHER" id="PTHR30191">
    <property type="entry name" value="FORMATE ACETYLTRANSFERASE"/>
    <property type="match status" value="1"/>
</dbReference>
<evidence type="ECO:0000256" key="7">
    <source>
        <dbReference type="ARBA" id="ARBA00022526"/>
    </source>
</evidence>
<proteinExistence type="inferred from homology"/>